<protein>
    <submittedName>
        <fullName evidence="2">Uncharacterized protein</fullName>
    </submittedName>
</protein>
<evidence type="ECO:0000313" key="3">
    <source>
        <dbReference type="EMBL" id="GBO20807.1"/>
    </source>
</evidence>
<feature type="region of interest" description="Disordered" evidence="1">
    <location>
        <begin position="20"/>
        <end position="51"/>
    </location>
</feature>
<dbReference type="EMBL" id="BGPR01044112">
    <property type="protein sequence ID" value="GBO20805.1"/>
    <property type="molecule type" value="Genomic_DNA"/>
</dbReference>
<name>A0A4Y2V684_ARAVE</name>
<dbReference type="AlphaFoldDB" id="A0A4Y2V684"/>
<evidence type="ECO:0000313" key="2">
    <source>
        <dbReference type="EMBL" id="GBO20805.1"/>
    </source>
</evidence>
<organism evidence="2 4">
    <name type="scientific">Araneus ventricosus</name>
    <name type="common">Orbweaver spider</name>
    <name type="synonym">Epeira ventricosa</name>
    <dbReference type="NCBI Taxonomy" id="182803"/>
    <lineage>
        <taxon>Eukaryota</taxon>
        <taxon>Metazoa</taxon>
        <taxon>Ecdysozoa</taxon>
        <taxon>Arthropoda</taxon>
        <taxon>Chelicerata</taxon>
        <taxon>Arachnida</taxon>
        <taxon>Araneae</taxon>
        <taxon>Araneomorphae</taxon>
        <taxon>Entelegynae</taxon>
        <taxon>Araneoidea</taxon>
        <taxon>Araneidae</taxon>
        <taxon>Araneus</taxon>
    </lineage>
</organism>
<evidence type="ECO:0000313" key="4">
    <source>
        <dbReference type="Proteomes" id="UP000499080"/>
    </source>
</evidence>
<evidence type="ECO:0000256" key="1">
    <source>
        <dbReference type="SAM" id="MobiDB-lite"/>
    </source>
</evidence>
<dbReference type="Proteomes" id="UP000499080">
    <property type="component" value="Unassembled WGS sequence"/>
</dbReference>
<reference evidence="2 4" key="1">
    <citation type="journal article" date="2019" name="Sci. Rep.">
        <title>Orb-weaving spider Araneus ventricosus genome elucidates the spidroin gene catalogue.</title>
        <authorList>
            <person name="Kono N."/>
            <person name="Nakamura H."/>
            <person name="Ohtoshi R."/>
            <person name="Moran D.A.P."/>
            <person name="Shinohara A."/>
            <person name="Yoshida Y."/>
            <person name="Fujiwara M."/>
            <person name="Mori M."/>
            <person name="Tomita M."/>
            <person name="Arakawa K."/>
        </authorList>
    </citation>
    <scope>NUCLEOTIDE SEQUENCE [LARGE SCALE GENOMIC DNA]</scope>
</reference>
<proteinExistence type="predicted"/>
<gene>
    <name evidence="2" type="ORF">AVEN_112339_1</name>
    <name evidence="3" type="ORF">AVEN_176856_1</name>
</gene>
<comment type="caution">
    <text evidence="2">The sequence shown here is derived from an EMBL/GenBank/DDBJ whole genome shotgun (WGS) entry which is preliminary data.</text>
</comment>
<keyword evidence="4" id="KW-1185">Reference proteome</keyword>
<accession>A0A4Y2V684</accession>
<dbReference type="EMBL" id="BGPR01044113">
    <property type="protein sequence ID" value="GBO20807.1"/>
    <property type="molecule type" value="Genomic_DNA"/>
</dbReference>
<sequence length="103" mass="11508">MFGFSFVAIDHKTEIRSWVRDSEPLSQKRNPQKGGGGVKRSRESVRGGGVGTLALEGGSGRLCLLYRASMTDHLNGWAEYWNCLVRRAPNDVERTNRECPVLD</sequence>